<proteinExistence type="predicted"/>
<reference evidence="2" key="1">
    <citation type="journal article" date="2019" name="Int. J. Syst. Evol. Microbiol.">
        <title>The Global Catalogue of Microorganisms (GCM) 10K type strain sequencing project: providing services to taxonomists for standard genome sequencing and annotation.</title>
        <authorList>
            <consortium name="The Broad Institute Genomics Platform"/>
            <consortium name="The Broad Institute Genome Sequencing Center for Infectious Disease"/>
            <person name="Wu L."/>
            <person name="Ma J."/>
        </authorList>
    </citation>
    <scope>NUCLEOTIDE SEQUENCE [LARGE SCALE GENOMIC DNA]</scope>
    <source>
        <strain evidence="2">CGMCC 1.15339</strain>
    </source>
</reference>
<name>A0ABQ1IX64_9GAMM</name>
<dbReference type="PROSITE" id="PS51257">
    <property type="entry name" value="PROKAR_LIPOPROTEIN"/>
    <property type="match status" value="1"/>
</dbReference>
<dbReference type="RefSeq" id="WP_188738387.1">
    <property type="nucleotide sequence ID" value="NZ_BMII01000009.1"/>
</dbReference>
<dbReference type="Proteomes" id="UP000617555">
    <property type="component" value="Unassembled WGS sequence"/>
</dbReference>
<evidence type="ECO:0008006" key="3">
    <source>
        <dbReference type="Google" id="ProtNLM"/>
    </source>
</evidence>
<organism evidence="1 2">
    <name type="scientific">Shewanella inventionis</name>
    <dbReference type="NCBI Taxonomy" id="1738770"/>
    <lineage>
        <taxon>Bacteria</taxon>
        <taxon>Pseudomonadati</taxon>
        <taxon>Pseudomonadota</taxon>
        <taxon>Gammaproteobacteria</taxon>
        <taxon>Alteromonadales</taxon>
        <taxon>Shewanellaceae</taxon>
        <taxon>Shewanella</taxon>
    </lineage>
</organism>
<dbReference type="EMBL" id="BMII01000009">
    <property type="protein sequence ID" value="GGB54613.1"/>
    <property type="molecule type" value="Genomic_DNA"/>
</dbReference>
<gene>
    <name evidence="1" type="ORF">GCM10011607_13940</name>
</gene>
<comment type="caution">
    <text evidence="1">The sequence shown here is derived from an EMBL/GenBank/DDBJ whole genome shotgun (WGS) entry which is preliminary data.</text>
</comment>
<protein>
    <recommendedName>
        <fullName evidence="3">Lipoprotein</fullName>
    </recommendedName>
</protein>
<evidence type="ECO:0000313" key="2">
    <source>
        <dbReference type="Proteomes" id="UP000617555"/>
    </source>
</evidence>
<sequence>MKSSIFLITFMTLSGCSLEQSRQSEIQTIPNESQVVAASSEDALIVKAKGVKDHSQTIKRMSKNVQSKYTIQLNQQKFTTQSKVLKANQTVYNMDINRYGKVKGSIVVVTNDLPSELELTNDFKVYQIAVDTYRLLSQSGELDLYYWYKSFSDSSAFSVVELEIDYTPASNQLIY</sequence>
<dbReference type="InterPro" id="IPR029071">
    <property type="entry name" value="Ubiquitin-like_domsf"/>
</dbReference>
<evidence type="ECO:0000313" key="1">
    <source>
        <dbReference type="EMBL" id="GGB54613.1"/>
    </source>
</evidence>
<keyword evidence="2" id="KW-1185">Reference proteome</keyword>
<accession>A0ABQ1IX64</accession>
<dbReference type="SUPFAM" id="SSF54236">
    <property type="entry name" value="Ubiquitin-like"/>
    <property type="match status" value="1"/>
</dbReference>